<dbReference type="Gene3D" id="3.40.50.2300">
    <property type="match status" value="1"/>
</dbReference>
<feature type="modified residue" description="4-aspartylphosphate" evidence="6">
    <location>
        <position position="55"/>
    </location>
</feature>
<evidence type="ECO:0000313" key="8">
    <source>
        <dbReference type="EMBL" id="BBP92551.1"/>
    </source>
</evidence>
<dbReference type="Proteomes" id="UP000464658">
    <property type="component" value="Chromosome"/>
</dbReference>
<dbReference type="PANTHER" id="PTHR44591:SF3">
    <property type="entry name" value="RESPONSE REGULATORY DOMAIN-CONTAINING PROTEIN"/>
    <property type="match status" value="1"/>
</dbReference>
<evidence type="ECO:0000313" key="9">
    <source>
        <dbReference type="Proteomes" id="UP000464658"/>
    </source>
</evidence>
<organism evidence="8 9">
    <name type="scientific">Bacillus safensis</name>
    <dbReference type="NCBI Taxonomy" id="561879"/>
    <lineage>
        <taxon>Bacteria</taxon>
        <taxon>Bacillati</taxon>
        <taxon>Bacillota</taxon>
        <taxon>Bacilli</taxon>
        <taxon>Bacillales</taxon>
        <taxon>Bacillaceae</taxon>
        <taxon>Bacillus</taxon>
    </lineage>
</organism>
<gene>
    <name evidence="8" type="ORF">BsIDN1_61690</name>
</gene>
<proteinExistence type="predicted"/>
<evidence type="ECO:0000256" key="2">
    <source>
        <dbReference type="ARBA" id="ARBA00023012"/>
    </source>
</evidence>
<reference evidence="8 9" key="1">
    <citation type="submission" date="2019-12" db="EMBL/GenBank/DDBJ databases">
        <title>Full genome sequence of a Bacillus safensis strain isolated from commercially available natto in Indonesia.</title>
        <authorList>
            <person name="Yoshida M."/>
            <person name="Uomi M."/>
            <person name="Waturangi D."/>
            <person name="Ekaputri J.J."/>
            <person name="Setiamarga D.H.E."/>
        </authorList>
    </citation>
    <scope>NUCLEOTIDE SEQUENCE [LARGE SCALE GENOMIC DNA]</scope>
    <source>
        <strain evidence="8 9">IDN1</strain>
    </source>
</reference>
<evidence type="ECO:0000256" key="1">
    <source>
        <dbReference type="ARBA" id="ARBA00022553"/>
    </source>
</evidence>
<protein>
    <recommendedName>
        <fullName evidence="7">Response regulatory domain-containing protein</fullName>
    </recommendedName>
</protein>
<keyword evidence="1 6" id="KW-0597">Phosphoprotein</keyword>
<evidence type="ECO:0000256" key="5">
    <source>
        <dbReference type="ARBA" id="ARBA00023163"/>
    </source>
</evidence>
<evidence type="ECO:0000256" key="4">
    <source>
        <dbReference type="ARBA" id="ARBA00023125"/>
    </source>
</evidence>
<evidence type="ECO:0000259" key="7">
    <source>
        <dbReference type="PROSITE" id="PS50110"/>
    </source>
</evidence>
<feature type="domain" description="Response regulatory" evidence="7">
    <location>
        <begin position="6"/>
        <end position="82"/>
    </location>
</feature>
<evidence type="ECO:0000256" key="3">
    <source>
        <dbReference type="ARBA" id="ARBA00023015"/>
    </source>
</evidence>
<dbReference type="Pfam" id="PF00072">
    <property type="entry name" value="Response_reg"/>
    <property type="match status" value="1"/>
</dbReference>
<dbReference type="PANTHER" id="PTHR44591">
    <property type="entry name" value="STRESS RESPONSE REGULATOR PROTEIN 1"/>
    <property type="match status" value="1"/>
</dbReference>
<dbReference type="SMART" id="SM00448">
    <property type="entry name" value="REC"/>
    <property type="match status" value="1"/>
</dbReference>
<keyword evidence="5" id="KW-0804">Transcription</keyword>
<evidence type="ECO:0000256" key="6">
    <source>
        <dbReference type="PROSITE-ProRule" id="PRU00169"/>
    </source>
</evidence>
<dbReference type="GO" id="GO:0000160">
    <property type="term" value="P:phosphorelay signal transduction system"/>
    <property type="evidence" value="ECO:0007669"/>
    <property type="project" value="UniProtKB-KW"/>
</dbReference>
<name>A0A5S9MHX5_BACIA</name>
<dbReference type="InterPro" id="IPR011006">
    <property type="entry name" value="CheY-like_superfamily"/>
</dbReference>
<dbReference type="AlphaFoldDB" id="A0A5S9MHX5"/>
<keyword evidence="4" id="KW-0238">DNA-binding</keyword>
<dbReference type="EMBL" id="AP021906">
    <property type="protein sequence ID" value="BBP92551.1"/>
    <property type="molecule type" value="Genomic_DNA"/>
</dbReference>
<dbReference type="FunFam" id="3.40.50.2300:FF:000001">
    <property type="entry name" value="DNA-binding response regulator PhoB"/>
    <property type="match status" value="1"/>
</dbReference>
<keyword evidence="2" id="KW-0902">Two-component regulatory system</keyword>
<sequence>MKEQMRILIVDDELDMLELIGSFLKRHGFHIITANNGKDALHQLEKESVDLVVLDIIMMPDMDGFEVCQRIRQTSQIPILFF</sequence>
<dbReference type="InterPro" id="IPR001789">
    <property type="entry name" value="Sig_transdc_resp-reg_receiver"/>
</dbReference>
<dbReference type="SUPFAM" id="SSF52172">
    <property type="entry name" value="CheY-like"/>
    <property type="match status" value="1"/>
</dbReference>
<dbReference type="GO" id="GO:0003677">
    <property type="term" value="F:DNA binding"/>
    <property type="evidence" value="ECO:0007669"/>
    <property type="project" value="UniProtKB-KW"/>
</dbReference>
<accession>A0A5S9MHX5</accession>
<keyword evidence="3" id="KW-0805">Transcription regulation</keyword>
<dbReference type="InterPro" id="IPR050595">
    <property type="entry name" value="Bact_response_regulator"/>
</dbReference>
<dbReference type="PROSITE" id="PS50110">
    <property type="entry name" value="RESPONSE_REGULATORY"/>
    <property type="match status" value="1"/>
</dbReference>
<dbReference type="CDD" id="cd17574">
    <property type="entry name" value="REC_OmpR"/>
    <property type="match status" value="1"/>
</dbReference>